<dbReference type="RefSeq" id="XP_037147591.1">
    <property type="nucleotide sequence ID" value="XM_037297017.1"/>
</dbReference>
<gene>
    <name evidence="2" type="ORF">HO133_006115</name>
</gene>
<dbReference type="EMBL" id="JACCJB010000023">
    <property type="protein sequence ID" value="KAF6218156.1"/>
    <property type="molecule type" value="Genomic_DNA"/>
</dbReference>
<dbReference type="AlphaFoldDB" id="A0A8H6C7Q2"/>
<feature type="compositionally biased region" description="Basic and acidic residues" evidence="1">
    <location>
        <begin position="82"/>
        <end position="91"/>
    </location>
</feature>
<proteinExistence type="predicted"/>
<dbReference type="PANTHER" id="PTHR38111">
    <property type="entry name" value="ZN(2)-C6 FUNGAL-TYPE DOMAIN-CONTAINING PROTEIN-RELATED"/>
    <property type="match status" value="1"/>
</dbReference>
<feature type="region of interest" description="Disordered" evidence="1">
    <location>
        <begin position="1"/>
        <end position="20"/>
    </location>
</feature>
<comment type="caution">
    <text evidence="2">The sequence shown here is derived from an EMBL/GenBank/DDBJ whole genome shotgun (WGS) entry which is preliminary data.</text>
</comment>
<feature type="compositionally biased region" description="Polar residues" evidence="1">
    <location>
        <begin position="67"/>
        <end position="81"/>
    </location>
</feature>
<dbReference type="InterPro" id="IPR053178">
    <property type="entry name" value="Osmoadaptation_assoc"/>
</dbReference>
<dbReference type="PANTHER" id="PTHR38111:SF9">
    <property type="entry name" value="ZN(2)-C6 FUNGAL-TYPE DOMAIN-CONTAINING PROTEIN"/>
    <property type="match status" value="1"/>
</dbReference>
<evidence type="ECO:0000256" key="1">
    <source>
        <dbReference type="SAM" id="MobiDB-lite"/>
    </source>
</evidence>
<name>A0A8H6C7Q2_9LECA</name>
<dbReference type="GeneID" id="59334519"/>
<evidence type="ECO:0000313" key="2">
    <source>
        <dbReference type="EMBL" id="KAF6218156.1"/>
    </source>
</evidence>
<protein>
    <submittedName>
        <fullName evidence="2">Uncharacterized protein</fullName>
    </submittedName>
</protein>
<feature type="region of interest" description="Disordered" evidence="1">
    <location>
        <begin position="65"/>
        <end position="95"/>
    </location>
</feature>
<evidence type="ECO:0000313" key="3">
    <source>
        <dbReference type="Proteomes" id="UP000593566"/>
    </source>
</evidence>
<organism evidence="2 3">
    <name type="scientific">Letharia lupina</name>
    <dbReference type="NCBI Taxonomy" id="560253"/>
    <lineage>
        <taxon>Eukaryota</taxon>
        <taxon>Fungi</taxon>
        <taxon>Dikarya</taxon>
        <taxon>Ascomycota</taxon>
        <taxon>Pezizomycotina</taxon>
        <taxon>Lecanoromycetes</taxon>
        <taxon>OSLEUM clade</taxon>
        <taxon>Lecanoromycetidae</taxon>
        <taxon>Lecanorales</taxon>
        <taxon>Lecanorineae</taxon>
        <taxon>Parmeliaceae</taxon>
        <taxon>Letharia</taxon>
    </lineage>
</organism>
<keyword evidence="3" id="KW-1185">Reference proteome</keyword>
<reference evidence="2 3" key="1">
    <citation type="journal article" date="2020" name="Genomics">
        <title>Complete, high-quality genomes from long-read metagenomic sequencing of two wolf lichen thalli reveals enigmatic genome architecture.</title>
        <authorList>
            <person name="McKenzie S.K."/>
            <person name="Walston R.F."/>
            <person name="Allen J.L."/>
        </authorList>
    </citation>
    <scope>NUCLEOTIDE SEQUENCE [LARGE SCALE GENOMIC DNA]</scope>
    <source>
        <strain evidence="2">WasteWater1</strain>
    </source>
</reference>
<dbReference type="Proteomes" id="UP000593566">
    <property type="component" value="Unassembled WGS sequence"/>
</dbReference>
<sequence length="238" mass="26831">MPRGRPPIQRSEEEAKIARRAQVRRNVQAYRLRKHSNGVSGESQISPKEPFSFVFEEWSQDDFTRPLDTSLNAPPEQQYNLTRHDGGRDASSEINQNSPMFRKFNLLVEIPPEINAARVSRQQFTSNAATAFFPTVQNGDPVSLETGPHWAQLIPDLVNKNDVLDSSIQALCLVQISHVMQERWLLRSSLTFYDRALQAFQGVIAEPTQAFKAEIFATAMALATYELLQGTNANESRG</sequence>
<accession>A0A8H6C7Q2</accession>